<dbReference type="PANTHER" id="PTHR37984:SF5">
    <property type="entry name" value="PROTEIN NYNRIN-LIKE"/>
    <property type="match status" value="1"/>
</dbReference>
<dbReference type="Gene3D" id="2.40.50.40">
    <property type="match status" value="1"/>
</dbReference>
<dbReference type="PANTHER" id="PTHR37984">
    <property type="entry name" value="PROTEIN CBG26694"/>
    <property type="match status" value="1"/>
</dbReference>
<reference evidence="11" key="1">
    <citation type="submission" date="2016-04" db="EMBL/GenBank/DDBJ databases">
        <authorList>
            <person name="Evans L.H."/>
            <person name="Alamgir A."/>
            <person name="Owens N."/>
            <person name="Weber N.D."/>
            <person name="Virtaneva K."/>
            <person name="Barbian K."/>
            <person name="Babar A."/>
            <person name="Rosenke K."/>
        </authorList>
    </citation>
    <scope>NUCLEOTIDE SEQUENCE [LARGE SCALE GENOMIC DNA]</scope>
    <source>
        <strain evidence="11">CBS 101.48</strain>
    </source>
</reference>
<dbReference type="GO" id="GO:0004190">
    <property type="term" value="F:aspartic-type endopeptidase activity"/>
    <property type="evidence" value="ECO:0007669"/>
    <property type="project" value="UniProtKB-KW"/>
</dbReference>
<dbReference type="SUPFAM" id="SSF56672">
    <property type="entry name" value="DNA/RNA polymerases"/>
    <property type="match status" value="1"/>
</dbReference>
<dbReference type="InterPro" id="IPR012337">
    <property type="entry name" value="RNaseH-like_sf"/>
</dbReference>
<dbReference type="InterPro" id="IPR041373">
    <property type="entry name" value="RT_RNaseH"/>
</dbReference>
<evidence type="ECO:0000259" key="9">
    <source>
        <dbReference type="PROSITE" id="PS50013"/>
    </source>
</evidence>
<dbReference type="InterPro" id="IPR016197">
    <property type="entry name" value="Chromo-like_dom_sf"/>
</dbReference>
<dbReference type="Pfam" id="PF17921">
    <property type="entry name" value="Integrase_H2C2"/>
    <property type="match status" value="1"/>
</dbReference>
<dbReference type="InterPro" id="IPR043502">
    <property type="entry name" value="DNA/RNA_pol_sf"/>
</dbReference>
<dbReference type="CDD" id="cd09274">
    <property type="entry name" value="RNase_HI_RT_Ty3"/>
    <property type="match status" value="1"/>
</dbReference>
<dbReference type="Gene3D" id="2.40.70.10">
    <property type="entry name" value="Acid Proteases"/>
    <property type="match status" value="1"/>
</dbReference>
<feature type="domain" description="Chromo" evidence="9">
    <location>
        <begin position="1295"/>
        <end position="1346"/>
    </location>
</feature>
<dbReference type="SUPFAM" id="SSF53098">
    <property type="entry name" value="Ribonuclease H-like"/>
    <property type="match status" value="1"/>
</dbReference>
<feature type="region of interest" description="Disordered" evidence="8">
    <location>
        <begin position="378"/>
        <end position="464"/>
    </location>
</feature>
<evidence type="ECO:0000256" key="8">
    <source>
        <dbReference type="SAM" id="MobiDB-lite"/>
    </source>
</evidence>
<dbReference type="Pfam" id="PF17917">
    <property type="entry name" value="RT_RNaseH"/>
    <property type="match status" value="1"/>
</dbReference>
<sequence>MSNLEPTTTPEVDTEMSDVAKATETELERCIRIFNYQREIVDGKRQLVLDIFDNISPLCLLPEGPSTKEERLEQASLEMERQEKQLDVYQKSFHRKYPTELTFGGVAATILNERADEQAYTKMVKELPGLCFNYDSVPPMVSKASIHTEVTQFIEHFEQVFRVHRVDIERHYQETLEFCLSSSVLNHYKTQRASMEGGQKETWSLAKEWLTSFGETPANTIAKWQTLLNLPYKEGESSGSYFTRWRDALKKANTHKLTLEQVAAIVAIGYTPMAWRRKFHEELENIIKEEKNSEDDLLNILIKLDNNLVIANKRSGSEPNRPYLKKQRANPDGHDDDRNTRCKFKVWDEGMGKMRYCKETYTPEHKKVCPIRLEKLAKQADKEPTTSANKTPVARPPYKHYHNKKQHHQGDNKVSRAAKKTRNEARQSQPHEQSDAGQHGWSAPIPRDTLNVNPGSGLAKSQYAPRPSLIDEVAHGLFGDQRSADDQYDQLCKFNKTATKEKTKVTKSSPLNQDVGGKVCVPVLVGTVPVMALVDSGANFSSLDQRFCLENKIAVEAYKDPLLVGLADSKLQSVIYGKTNEIQIHYNYKTYTATFDVMDLAQEREMSIGTDLMTLFGIGYTGLAVSWTPPVKTEEESPFKDVVVPNEDPYGTPAQQSRFLAQVQIHIDRNQAIDKHSLCTHPDAVVMLDTPPNAEGFRFQYQIPETLMPKVRETVEKWVADGVIVKVPSNADNRWNSPLTLAPKKDSTGKYTDKRPCLDPRHINKYLKADRFPLPNINDIFKKFADAEIDKDGTILHNGFMARALTKSERNYQITKKELLAIIFALNKFHQHLWGRHFTLYTDHKALVYIHSQRDLNAMLSKWFDTLLDYNFDVVHLPGMDNVLPDALSRLFPTGKDLGEGNDGSEQTKQDFAATKSEEKLVRSIQKMQLQDDYLEPPTEGERRQILEKAHLFGHFGAEAIVKAVHNNGLHWTNIKKEALAIVQNCIPCQRFNVVKTGYNPHRPIHATLPGDHWAIDLAGELPLTERKNCYLLVMIDICSRYVILRPLENKTAEAVVKALIPVFCDFGIPRILQSDNGKEFVNQVMTRFKIKAGFDHRLITPYHPQGNGAAERTVGTAMKTIKKLVEGVNDKWDLFVSSAQLAINNKVSKRHNATPFSIMFGRKMNDFKNYNEETYTQTPLTAEQIESRLSELQNVIFPAIEEKTLQTIKKQKATFDRTHKLTDFKVGSSVRIKIRADQRSKMDVINEGPYQVVRKTDNGTYVLRDTQNELQTRHYQPSELVLIADEHVQEEEVYEVEAVVDHRHDEATNKYTYKVKWLNYDDSHNTWVPSEDFFSQKCIQDYWKRIGQVPRVLQKKRRARNDKKSRKRSRKDSKDVNDA</sequence>
<organism evidence="11">
    <name type="scientific">Absidia glauca</name>
    <name type="common">Pin mould</name>
    <dbReference type="NCBI Taxonomy" id="4829"/>
    <lineage>
        <taxon>Eukaryota</taxon>
        <taxon>Fungi</taxon>
        <taxon>Fungi incertae sedis</taxon>
        <taxon>Mucoromycota</taxon>
        <taxon>Mucoromycotina</taxon>
        <taxon>Mucoromycetes</taxon>
        <taxon>Mucorales</taxon>
        <taxon>Cunninghamellaceae</taxon>
        <taxon>Absidia</taxon>
    </lineage>
</organism>
<dbReference type="InterPro" id="IPR021109">
    <property type="entry name" value="Peptidase_aspartic_dom_sf"/>
</dbReference>
<feature type="region of interest" description="Disordered" evidence="8">
    <location>
        <begin position="1354"/>
        <end position="1380"/>
    </location>
</feature>
<dbReference type="Pfam" id="PF00385">
    <property type="entry name" value="Chromo"/>
    <property type="match status" value="1"/>
</dbReference>
<evidence type="ECO:0000256" key="3">
    <source>
        <dbReference type="ARBA" id="ARBA00022722"/>
    </source>
</evidence>
<dbReference type="InterPro" id="IPR001969">
    <property type="entry name" value="Aspartic_peptidase_AS"/>
</dbReference>
<dbReference type="GO" id="GO:0006508">
    <property type="term" value="P:proteolysis"/>
    <property type="evidence" value="ECO:0007669"/>
    <property type="project" value="InterPro"/>
</dbReference>
<keyword evidence="5" id="KW-0255">Endonuclease</keyword>
<dbReference type="InParanoid" id="A0A163JKV9"/>
<dbReference type="SUPFAM" id="SSF54160">
    <property type="entry name" value="Chromo domain-like"/>
    <property type="match status" value="1"/>
</dbReference>
<accession>A0A163JKV9</accession>
<keyword evidence="1" id="KW-0808">Transferase</keyword>
<name>A0A163JKV9_ABSGL</name>
<dbReference type="SMART" id="SM00298">
    <property type="entry name" value="CHROMO"/>
    <property type="match status" value="1"/>
</dbReference>
<dbReference type="Pfam" id="PF00665">
    <property type="entry name" value="rve"/>
    <property type="match status" value="1"/>
</dbReference>
<dbReference type="InterPro" id="IPR023780">
    <property type="entry name" value="Chromo_domain"/>
</dbReference>
<dbReference type="InterPro" id="IPR041588">
    <property type="entry name" value="Integrase_H2C2"/>
</dbReference>
<keyword evidence="3" id="KW-0540">Nuclease</keyword>
<keyword evidence="4" id="KW-0064">Aspartyl protease</keyword>
<dbReference type="Gene3D" id="3.10.10.10">
    <property type="entry name" value="HIV Type 1 Reverse Transcriptase, subunit A, domain 1"/>
    <property type="match status" value="1"/>
</dbReference>
<dbReference type="SUPFAM" id="SSF50630">
    <property type="entry name" value="Acid proteases"/>
    <property type="match status" value="1"/>
</dbReference>
<dbReference type="GO" id="GO:0003964">
    <property type="term" value="F:RNA-directed DNA polymerase activity"/>
    <property type="evidence" value="ECO:0007669"/>
    <property type="project" value="UniProtKB-KW"/>
</dbReference>
<dbReference type="GO" id="GO:0003676">
    <property type="term" value="F:nucleic acid binding"/>
    <property type="evidence" value="ECO:0007669"/>
    <property type="project" value="InterPro"/>
</dbReference>
<feature type="domain" description="Integrase catalytic" evidence="10">
    <location>
        <begin position="1006"/>
        <end position="1164"/>
    </location>
</feature>
<dbReference type="PROSITE" id="PS50013">
    <property type="entry name" value="CHROMO_2"/>
    <property type="match status" value="1"/>
</dbReference>
<dbReference type="InterPro" id="IPR036397">
    <property type="entry name" value="RNaseH_sf"/>
</dbReference>
<evidence type="ECO:0008006" key="13">
    <source>
        <dbReference type="Google" id="ProtNLM"/>
    </source>
</evidence>
<dbReference type="InterPro" id="IPR000953">
    <property type="entry name" value="Chromo/chromo_shadow_dom"/>
</dbReference>
<evidence type="ECO:0000256" key="2">
    <source>
        <dbReference type="ARBA" id="ARBA00022695"/>
    </source>
</evidence>
<dbReference type="CDD" id="cd00303">
    <property type="entry name" value="retropepsin_like"/>
    <property type="match status" value="1"/>
</dbReference>
<evidence type="ECO:0000256" key="7">
    <source>
        <dbReference type="ARBA" id="ARBA00022918"/>
    </source>
</evidence>
<dbReference type="GO" id="GO:0015074">
    <property type="term" value="P:DNA integration"/>
    <property type="evidence" value="ECO:0007669"/>
    <property type="project" value="InterPro"/>
</dbReference>
<feature type="region of interest" description="Disordered" evidence="8">
    <location>
        <begin position="313"/>
        <end position="340"/>
    </location>
</feature>
<evidence type="ECO:0000313" key="12">
    <source>
        <dbReference type="Proteomes" id="UP000078561"/>
    </source>
</evidence>
<dbReference type="Gene3D" id="1.10.340.70">
    <property type="match status" value="1"/>
</dbReference>
<dbReference type="CDD" id="cd00024">
    <property type="entry name" value="CD_CSD"/>
    <property type="match status" value="1"/>
</dbReference>
<keyword evidence="12" id="KW-1185">Reference proteome</keyword>
<dbReference type="EMBL" id="LT553140">
    <property type="protein sequence ID" value="SAM00082.1"/>
    <property type="molecule type" value="Genomic_DNA"/>
</dbReference>
<keyword evidence="6" id="KW-0378">Hydrolase</keyword>
<evidence type="ECO:0000259" key="10">
    <source>
        <dbReference type="PROSITE" id="PS50994"/>
    </source>
</evidence>
<dbReference type="InterPro" id="IPR001584">
    <property type="entry name" value="Integrase_cat-core"/>
</dbReference>
<feature type="compositionally biased region" description="Basic residues" evidence="8">
    <location>
        <begin position="1354"/>
        <end position="1372"/>
    </location>
</feature>
<dbReference type="Proteomes" id="UP000078561">
    <property type="component" value="Unassembled WGS sequence"/>
</dbReference>
<evidence type="ECO:0000256" key="6">
    <source>
        <dbReference type="ARBA" id="ARBA00022801"/>
    </source>
</evidence>
<dbReference type="PROSITE" id="PS00141">
    <property type="entry name" value="ASP_PROTEASE"/>
    <property type="match status" value="1"/>
</dbReference>
<keyword evidence="7" id="KW-0695">RNA-directed DNA polymerase</keyword>
<dbReference type="InterPro" id="IPR050951">
    <property type="entry name" value="Retrovirus_Pol_polyprotein"/>
</dbReference>
<dbReference type="GO" id="GO:0005634">
    <property type="term" value="C:nucleus"/>
    <property type="evidence" value="ECO:0007669"/>
    <property type="project" value="UniProtKB-ARBA"/>
</dbReference>
<keyword evidence="2" id="KW-0548">Nucleotidyltransferase</keyword>
<feature type="compositionally biased region" description="Basic residues" evidence="8">
    <location>
        <begin position="397"/>
        <end position="407"/>
    </location>
</feature>
<dbReference type="STRING" id="4829.A0A163JKV9"/>
<keyword evidence="4" id="KW-0645">Protease</keyword>
<dbReference type="GO" id="GO:0004519">
    <property type="term" value="F:endonuclease activity"/>
    <property type="evidence" value="ECO:0007669"/>
    <property type="project" value="UniProtKB-KW"/>
</dbReference>
<evidence type="ECO:0000313" key="11">
    <source>
        <dbReference type="EMBL" id="SAM00082.1"/>
    </source>
</evidence>
<gene>
    <name evidence="11" type="primary">ABSGL_05757.1 scaffold 7482</name>
</gene>
<dbReference type="Gene3D" id="3.30.420.10">
    <property type="entry name" value="Ribonuclease H-like superfamily/Ribonuclease H"/>
    <property type="match status" value="1"/>
</dbReference>
<proteinExistence type="predicted"/>
<dbReference type="PROSITE" id="PS50994">
    <property type="entry name" value="INTEGRASE"/>
    <property type="match status" value="1"/>
</dbReference>
<feature type="compositionally biased region" description="Basic and acidic residues" evidence="8">
    <location>
        <begin position="329"/>
        <end position="340"/>
    </location>
</feature>
<evidence type="ECO:0000256" key="5">
    <source>
        <dbReference type="ARBA" id="ARBA00022759"/>
    </source>
</evidence>
<protein>
    <recommendedName>
        <fullName evidence="13">Reverse transcriptase</fullName>
    </recommendedName>
</protein>
<dbReference type="OrthoDB" id="1731372at2759"/>
<evidence type="ECO:0000256" key="1">
    <source>
        <dbReference type="ARBA" id="ARBA00022679"/>
    </source>
</evidence>
<evidence type="ECO:0000256" key="4">
    <source>
        <dbReference type="ARBA" id="ARBA00022750"/>
    </source>
</evidence>